<dbReference type="GO" id="GO:0006886">
    <property type="term" value="P:intracellular protein transport"/>
    <property type="evidence" value="ECO:0007669"/>
    <property type="project" value="InterPro"/>
</dbReference>
<evidence type="ECO:0000313" key="6">
    <source>
        <dbReference type="Proteomes" id="UP000277580"/>
    </source>
</evidence>
<dbReference type="GO" id="GO:0003779">
    <property type="term" value="F:actin binding"/>
    <property type="evidence" value="ECO:0007669"/>
    <property type="project" value="TreeGrafter"/>
</dbReference>
<dbReference type="InterPro" id="IPR006925">
    <property type="entry name" value="Vps16_C"/>
</dbReference>
<dbReference type="FunCoup" id="A0A3N4L5E8">
    <property type="interactions" value="1073"/>
</dbReference>
<dbReference type="Gene3D" id="1.10.150.780">
    <property type="entry name" value="Vps16, C-terminal region"/>
    <property type="match status" value="1"/>
</dbReference>
<dbReference type="Pfam" id="PF04840">
    <property type="entry name" value="Vps16_C"/>
    <property type="match status" value="1"/>
</dbReference>
<evidence type="ECO:0000259" key="3">
    <source>
        <dbReference type="Pfam" id="PF04840"/>
    </source>
</evidence>
<dbReference type="InterPro" id="IPR011044">
    <property type="entry name" value="Quino_amine_DH_bsu"/>
</dbReference>
<evidence type="ECO:0000256" key="1">
    <source>
        <dbReference type="ARBA" id="ARBA00009250"/>
    </source>
</evidence>
<dbReference type="PANTHER" id="PTHR12811">
    <property type="entry name" value="VACUOLAR PROTEIN SORTING VPS16"/>
    <property type="match status" value="1"/>
</dbReference>
<comment type="similarity">
    <text evidence="1">Belongs to the VPS16 family.</text>
</comment>
<feature type="domain" description="Vps16 N-terminal" evidence="4">
    <location>
        <begin position="155"/>
        <end position="545"/>
    </location>
</feature>
<dbReference type="Proteomes" id="UP000277580">
    <property type="component" value="Unassembled WGS sequence"/>
</dbReference>
<dbReference type="AlphaFoldDB" id="A0A3N4L5E8"/>
<dbReference type="GO" id="GO:0016197">
    <property type="term" value="P:endosomal transport"/>
    <property type="evidence" value="ECO:0007669"/>
    <property type="project" value="TreeGrafter"/>
</dbReference>
<dbReference type="GO" id="GO:0005768">
    <property type="term" value="C:endosome"/>
    <property type="evidence" value="ECO:0007669"/>
    <property type="project" value="TreeGrafter"/>
</dbReference>
<sequence length="962" mass="107462">MALDAEARIQYISPVLAPHVSVAQQASSAEFSLEDNDVEVAAGLSGVYMTNGAASPGDNDEEMETVDADGGEEEEEEEDGVVDRVVPREALESVFDGVPAYAAGSVEEAFEKVLALFVKKPLGADDDNEEDEDDEEEEADEDVDVQMIAILQYSSLWDADFDLSDYIVAGAPYGGALALYRDENKLQAYRGPAQAKGGIDIYSSAGTLIRRIPWDKGSIRGLGWSEDEKLLVITEDGTVRCYYDLQGDFTQFTLGNDAETIGVVECRFWSTGFVALLTNNRLISVSRYDEPRPRLLADPTPHIPANSRIHSWELVPPSYTLSRHVEVFISTGATILIVDATEVQDQLLQNGPFVHIAVSPNGKYVALCTAEGKVWVIKADFQDKLSEYDTEMGAGQLPRAMEWCGNDSVVLAWADEVHMIGPQGAALRHYYDGWVHLIPEIDGIRLISTEKCEFLQKVPDVTEEIFKIGATSPASILLDAVDQIERKSPKADDNIQLIRSQLPEAVDACVKAAGHEFSQHWQKQLLKAASFGKSVLELYSSDEFVEMCETLRVLNAVRFYDVGMPITYEQYQRLTPDKLITRLTSRQQHLLALRVSEYLRLPTDKIHIHWACQKVRHSQDDEDLICRTVVAKLTGLRGISFEEIARTAYDEGRGRLATQLLNHEPRAGRQVPLLLSMAEDEIALDKAIESGDTDLVFYVLLLLKKKLPLAAFFRLINDRPVAASLIEASARETDPELLKDFYYADDRRSDGAHVVLRDALAQKELAAKIEKTKLAAKLLADSKEHALESRSLDESARLLQMQEVFEKDLAGERFAGESVNETVFRLIRMGYNSRANKVKSEFKIPEKRFWWLKLRALVAKRDWGEIEEWGRTKKSPIGWEPFFNECLSAGNTKAAANFIPKCTNLAPADRMDMWVRCGLVVKAGEEAFRAKDVNALEVLRTKATGVHALEIERLLKQLRPGK</sequence>
<organism evidence="5 6">
    <name type="scientific">Morchella conica CCBAS932</name>
    <dbReference type="NCBI Taxonomy" id="1392247"/>
    <lineage>
        <taxon>Eukaryota</taxon>
        <taxon>Fungi</taxon>
        <taxon>Dikarya</taxon>
        <taxon>Ascomycota</taxon>
        <taxon>Pezizomycotina</taxon>
        <taxon>Pezizomycetes</taxon>
        <taxon>Pezizales</taxon>
        <taxon>Morchellaceae</taxon>
        <taxon>Morchella</taxon>
    </lineage>
</organism>
<dbReference type="PANTHER" id="PTHR12811:SF0">
    <property type="entry name" value="VACUOLAR PROTEIN SORTING-ASSOCIATED PROTEIN 16 HOMOLOG"/>
    <property type="match status" value="1"/>
</dbReference>
<feature type="region of interest" description="Disordered" evidence="2">
    <location>
        <begin position="49"/>
        <end position="80"/>
    </location>
</feature>
<dbReference type="STRING" id="1392247.A0A3N4L5E8"/>
<keyword evidence="6" id="KW-1185">Reference proteome</keyword>
<feature type="compositionally biased region" description="Acidic residues" evidence="2">
    <location>
        <begin position="58"/>
        <end position="80"/>
    </location>
</feature>
<dbReference type="Pfam" id="PF04841">
    <property type="entry name" value="Vps16_N"/>
    <property type="match status" value="1"/>
</dbReference>
<dbReference type="GO" id="GO:0042144">
    <property type="term" value="P:vacuole fusion, non-autophagic"/>
    <property type="evidence" value="ECO:0007669"/>
    <property type="project" value="TreeGrafter"/>
</dbReference>
<dbReference type="PIRSF" id="PIRSF007949">
    <property type="entry name" value="VPS16"/>
    <property type="match status" value="1"/>
</dbReference>
<dbReference type="InterPro" id="IPR038132">
    <property type="entry name" value="Vps16_C_sf"/>
</dbReference>
<evidence type="ECO:0000259" key="4">
    <source>
        <dbReference type="Pfam" id="PF04841"/>
    </source>
</evidence>
<dbReference type="GO" id="GO:0030897">
    <property type="term" value="C:HOPS complex"/>
    <property type="evidence" value="ECO:0007669"/>
    <property type="project" value="TreeGrafter"/>
</dbReference>
<dbReference type="InParanoid" id="A0A3N4L5E8"/>
<dbReference type="EMBL" id="ML119107">
    <property type="protein sequence ID" value="RPB16998.1"/>
    <property type="molecule type" value="Genomic_DNA"/>
</dbReference>
<dbReference type="Gene3D" id="2.130.10.10">
    <property type="entry name" value="YVTN repeat-like/Quinoprotein amine dehydrogenase"/>
    <property type="match status" value="1"/>
</dbReference>
<feature type="domain" description="Vps16 C-terminal" evidence="3">
    <location>
        <begin position="639"/>
        <end position="946"/>
    </location>
</feature>
<proteinExistence type="inferred from homology"/>
<evidence type="ECO:0000256" key="2">
    <source>
        <dbReference type="SAM" id="MobiDB-lite"/>
    </source>
</evidence>
<protein>
    <submittedName>
        <fullName evidence="5">Vacuolar protein sorting-associated protein 16</fullName>
    </submittedName>
</protein>
<accession>A0A3N4L5E8</accession>
<reference evidence="5 6" key="1">
    <citation type="journal article" date="2018" name="Nat. Ecol. Evol.">
        <title>Pezizomycetes genomes reveal the molecular basis of ectomycorrhizal truffle lifestyle.</title>
        <authorList>
            <person name="Murat C."/>
            <person name="Payen T."/>
            <person name="Noel B."/>
            <person name="Kuo A."/>
            <person name="Morin E."/>
            <person name="Chen J."/>
            <person name="Kohler A."/>
            <person name="Krizsan K."/>
            <person name="Balestrini R."/>
            <person name="Da Silva C."/>
            <person name="Montanini B."/>
            <person name="Hainaut M."/>
            <person name="Levati E."/>
            <person name="Barry K.W."/>
            <person name="Belfiori B."/>
            <person name="Cichocki N."/>
            <person name="Clum A."/>
            <person name="Dockter R.B."/>
            <person name="Fauchery L."/>
            <person name="Guy J."/>
            <person name="Iotti M."/>
            <person name="Le Tacon F."/>
            <person name="Lindquist E.A."/>
            <person name="Lipzen A."/>
            <person name="Malagnac F."/>
            <person name="Mello A."/>
            <person name="Molinier V."/>
            <person name="Miyauchi S."/>
            <person name="Poulain J."/>
            <person name="Riccioni C."/>
            <person name="Rubini A."/>
            <person name="Sitrit Y."/>
            <person name="Splivallo R."/>
            <person name="Traeger S."/>
            <person name="Wang M."/>
            <person name="Zifcakova L."/>
            <person name="Wipf D."/>
            <person name="Zambonelli A."/>
            <person name="Paolocci F."/>
            <person name="Nowrousian M."/>
            <person name="Ottonello S."/>
            <person name="Baldrian P."/>
            <person name="Spatafora J.W."/>
            <person name="Henrissat B."/>
            <person name="Nagy L.G."/>
            <person name="Aury J.M."/>
            <person name="Wincker P."/>
            <person name="Grigoriev I.V."/>
            <person name="Bonfante P."/>
            <person name="Martin F.M."/>
        </authorList>
    </citation>
    <scope>NUCLEOTIDE SEQUENCE [LARGE SCALE GENOMIC DNA]</scope>
    <source>
        <strain evidence="5 6">CCBAS932</strain>
    </source>
</reference>
<gene>
    <name evidence="5" type="ORF">P167DRAFT_551235</name>
</gene>
<dbReference type="SUPFAM" id="SSF50969">
    <property type="entry name" value="YVTN repeat-like/Quinoprotein amine dehydrogenase"/>
    <property type="match status" value="1"/>
</dbReference>
<dbReference type="OrthoDB" id="1792at2759"/>
<evidence type="ECO:0000313" key="5">
    <source>
        <dbReference type="EMBL" id="RPB16998.1"/>
    </source>
</evidence>
<name>A0A3N4L5E8_9PEZI</name>
<dbReference type="InterPro" id="IPR016534">
    <property type="entry name" value="VPS16"/>
</dbReference>
<dbReference type="InterPro" id="IPR015943">
    <property type="entry name" value="WD40/YVTN_repeat-like_dom_sf"/>
</dbReference>
<dbReference type="InterPro" id="IPR006926">
    <property type="entry name" value="Vps16_N"/>
</dbReference>